<dbReference type="GO" id="GO:0016740">
    <property type="term" value="F:transferase activity"/>
    <property type="evidence" value="ECO:0007669"/>
    <property type="project" value="UniProtKB-KW"/>
</dbReference>
<feature type="domain" description="Glycosyl transferase CAP10" evidence="3">
    <location>
        <begin position="298"/>
        <end position="616"/>
    </location>
</feature>
<feature type="non-terminal residue" evidence="4">
    <location>
        <position position="627"/>
    </location>
</feature>
<dbReference type="PANTHER" id="PTHR12203:SF35">
    <property type="entry name" value="PROTEIN O-GLUCOSYLTRANSFERASE 1"/>
    <property type="match status" value="1"/>
</dbReference>
<dbReference type="EMBL" id="ML986498">
    <property type="protein sequence ID" value="KAF2275260.1"/>
    <property type="molecule type" value="Genomic_DNA"/>
</dbReference>
<keyword evidence="5" id="KW-1185">Reference proteome</keyword>
<dbReference type="RefSeq" id="XP_033652799.1">
    <property type="nucleotide sequence ID" value="XM_033794990.1"/>
</dbReference>
<evidence type="ECO:0000256" key="2">
    <source>
        <dbReference type="ARBA" id="ARBA00022679"/>
    </source>
</evidence>
<comment type="similarity">
    <text evidence="1">Belongs to the glycosyltransferase 90 family.</text>
</comment>
<dbReference type="InterPro" id="IPR051091">
    <property type="entry name" value="O-Glucosyltr/Glycosyltrsf_90"/>
</dbReference>
<evidence type="ECO:0000313" key="5">
    <source>
        <dbReference type="Proteomes" id="UP000800097"/>
    </source>
</evidence>
<dbReference type="Pfam" id="PF05686">
    <property type="entry name" value="Glyco_transf_90"/>
    <property type="match status" value="1"/>
</dbReference>
<evidence type="ECO:0000313" key="4">
    <source>
        <dbReference type="EMBL" id="KAF2275260.1"/>
    </source>
</evidence>
<feature type="non-terminal residue" evidence="4">
    <location>
        <position position="1"/>
    </location>
</feature>
<dbReference type="OrthoDB" id="541052at2759"/>
<reference evidence="4" key="1">
    <citation type="journal article" date="2020" name="Stud. Mycol.">
        <title>101 Dothideomycetes genomes: a test case for predicting lifestyles and emergence of pathogens.</title>
        <authorList>
            <person name="Haridas S."/>
            <person name="Albert R."/>
            <person name="Binder M."/>
            <person name="Bloem J."/>
            <person name="Labutti K."/>
            <person name="Salamov A."/>
            <person name="Andreopoulos B."/>
            <person name="Baker S."/>
            <person name="Barry K."/>
            <person name="Bills G."/>
            <person name="Bluhm B."/>
            <person name="Cannon C."/>
            <person name="Castanera R."/>
            <person name="Culley D."/>
            <person name="Daum C."/>
            <person name="Ezra D."/>
            <person name="Gonzalez J."/>
            <person name="Henrissat B."/>
            <person name="Kuo A."/>
            <person name="Liang C."/>
            <person name="Lipzen A."/>
            <person name="Lutzoni F."/>
            <person name="Magnuson J."/>
            <person name="Mondo S."/>
            <person name="Nolan M."/>
            <person name="Ohm R."/>
            <person name="Pangilinan J."/>
            <person name="Park H.-J."/>
            <person name="Ramirez L."/>
            <person name="Alfaro M."/>
            <person name="Sun H."/>
            <person name="Tritt A."/>
            <person name="Yoshinaga Y."/>
            <person name="Zwiers L.-H."/>
            <person name="Turgeon B."/>
            <person name="Goodwin S."/>
            <person name="Spatafora J."/>
            <person name="Crous P."/>
            <person name="Grigoriev I."/>
        </authorList>
    </citation>
    <scope>NUCLEOTIDE SEQUENCE</scope>
    <source>
        <strain evidence="4">CBS 379.55</strain>
    </source>
</reference>
<accession>A0A6A6JF63</accession>
<dbReference type="Proteomes" id="UP000800097">
    <property type="component" value="Unassembled WGS sequence"/>
</dbReference>
<name>A0A6A6JF63_WESOR</name>
<proteinExistence type="inferred from homology"/>
<dbReference type="PANTHER" id="PTHR12203">
    <property type="entry name" value="KDEL LYS-ASP-GLU-LEU CONTAINING - RELATED"/>
    <property type="match status" value="1"/>
</dbReference>
<evidence type="ECO:0000256" key="1">
    <source>
        <dbReference type="ARBA" id="ARBA00010118"/>
    </source>
</evidence>
<dbReference type="GeneID" id="54548165"/>
<evidence type="ECO:0000259" key="3">
    <source>
        <dbReference type="SMART" id="SM00672"/>
    </source>
</evidence>
<sequence length="627" mass="70066">RIGSHRPSSQEQPYLSSRHLISRLIDDSQQSFARTLASAASSLPDAAAKYRVRRGRHPPPGFETWYSLAQSYNAVIVEQFWDQICEDLEPLRGLTPPELRRRAQAAELVPRIRLQDGHVDVDDEEMGPHSKLDAWKAMLEELIRDGARFPNIRIDMAINTNNEPAVLVPWEEIQMLLLETRRVLPPAEDLTLNFSVPIGNNTSNSTTTTSSFDPEFLGPHLPPPSDGYLGPRPYRPYWSLVQPACPPSSAARKPPFNPILADIWQPQGHTDAAHSAPNLLLNRTRDHSGGYVGNWTKPTDICNMPWLQGLHGAFVAPDDIRTTQHMVPMFSGGGKLGVNNDILIPGLGDWNVSALVFDPTTSPVTTAWEKRNSKLYWRGPATGGKITRRNWCRLQRHRFVSMLNASHIHVADLNSGSANSSVRGVGPAGNFILPGEGVYEVEAQRNKRLSDWVRSWADVRFTEMECEDSSASPCAYFAEYFDLDENKAGDQAQQSYKYVAVLDGSGADDGGEFLRGLASGSVVLRASVYKDWKDARVWPWVHYVPLDNTFVDLYSVMAFFLGSSGGGSREGDGHDDMARRIAQEAGQWASKVLRREDMLLYLYRLVLEYARILDDSRERLGWAGDLV</sequence>
<dbReference type="InterPro" id="IPR006598">
    <property type="entry name" value="CAP10"/>
</dbReference>
<dbReference type="AlphaFoldDB" id="A0A6A6JF63"/>
<dbReference type="SMART" id="SM00672">
    <property type="entry name" value="CAP10"/>
    <property type="match status" value="1"/>
</dbReference>
<gene>
    <name evidence="4" type="ORF">EI97DRAFT_363582</name>
</gene>
<keyword evidence="2" id="KW-0808">Transferase</keyword>
<organism evidence="4 5">
    <name type="scientific">Westerdykella ornata</name>
    <dbReference type="NCBI Taxonomy" id="318751"/>
    <lineage>
        <taxon>Eukaryota</taxon>
        <taxon>Fungi</taxon>
        <taxon>Dikarya</taxon>
        <taxon>Ascomycota</taxon>
        <taxon>Pezizomycotina</taxon>
        <taxon>Dothideomycetes</taxon>
        <taxon>Pleosporomycetidae</taxon>
        <taxon>Pleosporales</taxon>
        <taxon>Sporormiaceae</taxon>
        <taxon>Westerdykella</taxon>
    </lineage>
</organism>
<protein>
    <recommendedName>
        <fullName evidence="3">Glycosyl transferase CAP10 domain-containing protein</fullName>
    </recommendedName>
</protein>